<dbReference type="Pfam" id="PF08378">
    <property type="entry name" value="NERD"/>
    <property type="match status" value="1"/>
</dbReference>
<evidence type="ECO:0000313" key="3">
    <source>
        <dbReference type="Proteomes" id="UP000790580"/>
    </source>
</evidence>
<dbReference type="PROSITE" id="PS50965">
    <property type="entry name" value="NERD"/>
    <property type="match status" value="1"/>
</dbReference>
<evidence type="ECO:0000259" key="1">
    <source>
        <dbReference type="PROSITE" id="PS50965"/>
    </source>
</evidence>
<dbReference type="InterPro" id="IPR011528">
    <property type="entry name" value="NERD"/>
</dbReference>
<name>A0ABS6JWJ1_9BACI</name>
<dbReference type="EMBL" id="JAHQCR010000064">
    <property type="protein sequence ID" value="MBU9722957.1"/>
    <property type="molecule type" value="Genomic_DNA"/>
</dbReference>
<comment type="caution">
    <text evidence="2">The sequence shown here is derived from an EMBL/GenBank/DDBJ whole genome shotgun (WGS) entry which is preliminary data.</text>
</comment>
<proteinExistence type="predicted"/>
<protein>
    <submittedName>
        <fullName evidence="2">NERD domain-containing protein</fullName>
    </submittedName>
</protein>
<sequence>MELSNNDKYIFNSLKKGYEGEVVVDKLFEKLECPSLHINGILFDWNNNTFQIDKLSFLHGQLFLMEVKSQEGDYYIDNGEWFSPNGNITANPLKQLDRTKTLLQKLLQYYRISIPIRANVIFPNPQFTLYNAPKDQPIIFPTQLDQFIKQLNKGNSEISKQHIQAAERLVSLSVEKSSRSRIPGYSLEMLAKGVRCSKCEDVFMKSINRHLKCPQCHGVELFDDAILRNVKEFVLLFPEEPITTIEIFKWCGKEIPIKAIRRVLNRNLIAHLSYKNRYYTLK</sequence>
<reference evidence="2 3" key="1">
    <citation type="submission" date="2021-06" db="EMBL/GenBank/DDBJ databases">
        <title>Bacillus sp. RD4P76, an endophyte from a halophyte.</title>
        <authorList>
            <person name="Sun J.-Q."/>
        </authorList>
    </citation>
    <scope>NUCLEOTIDE SEQUENCE [LARGE SCALE GENOMIC DNA]</scope>
    <source>
        <strain evidence="2 3">JCM 17098</strain>
    </source>
</reference>
<keyword evidence="3" id="KW-1185">Reference proteome</keyword>
<dbReference type="Proteomes" id="UP000790580">
    <property type="component" value="Unassembled WGS sequence"/>
</dbReference>
<evidence type="ECO:0000313" key="2">
    <source>
        <dbReference type="EMBL" id="MBU9722957.1"/>
    </source>
</evidence>
<organism evidence="2 3">
    <name type="scientific">Evansella alkalicola</name>
    <dbReference type="NCBI Taxonomy" id="745819"/>
    <lineage>
        <taxon>Bacteria</taxon>
        <taxon>Bacillati</taxon>
        <taxon>Bacillota</taxon>
        <taxon>Bacilli</taxon>
        <taxon>Bacillales</taxon>
        <taxon>Bacillaceae</taxon>
        <taxon>Evansella</taxon>
    </lineage>
</organism>
<accession>A0ABS6JWJ1</accession>
<feature type="domain" description="NERD" evidence="1">
    <location>
        <begin position="16"/>
        <end position="129"/>
    </location>
</feature>
<gene>
    <name evidence="2" type="ORF">KS407_16180</name>
</gene>
<dbReference type="RefSeq" id="WP_176371273.1">
    <property type="nucleotide sequence ID" value="NZ_JAHQCR010000064.1"/>
</dbReference>